<evidence type="ECO:0000313" key="3">
    <source>
        <dbReference type="Proteomes" id="UP001153328"/>
    </source>
</evidence>
<feature type="compositionally biased region" description="Low complexity" evidence="1">
    <location>
        <begin position="24"/>
        <end position="37"/>
    </location>
</feature>
<name>A0A9W4GZ67_9ACTN</name>
<organism evidence="2 3">
    <name type="scientific">Actinacidiphila bryophytorum</name>
    <dbReference type="NCBI Taxonomy" id="1436133"/>
    <lineage>
        <taxon>Bacteria</taxon>
        <taxon>Bacillati</taxon>
        <taxon>Actinomycetota</taxon>
        <taxon>Actinomycetes</taxon>
        <taxon>Kitasatosporales</taxon>
        <taxon>Streptomycetaceae</taxon>
        <taxon>Actinacidiphila</taxon>
    </lineage>
</organism>
<comment type="caution">
    <text evidence="2">The sequence shown here is derived from an EMBL/GenBank/DDBJ whole genome shotgun (WGS) entry which is preliminary data.</text>
</comment>
<feature type="region of interest" description="Disordered" evidence="1">
    <location>
        <begin position="50"/>
        <end position="148"/>
    </location>
</feature>
<sequence length="165" mass="17184">MAGPPAQHVAPPRRARLPGDARAARAGGRAAGRRPAVQGHVVAAAAVAGPAVGGAVRPRRHGGVERVAGPRPRRGATAVEQRRRPDPVVVRRGRRGPRLPAGGPAAGGRPEPGAPRADRSGDRRADRRPFHLGSSAVHRPAVSPGWRGPRIFCMFEEQSGSARSP</sequence>
<protein>
    <submittedName>
        <fullName evidence="2">Uncharacterized protein</fullName>
    </submittedName>
</protein>
<feature type="compositionally biased region" description="Low complexity" evidence="1">
    <location>
        <begin position="98"/>
        <end position="115"/>
    </location>
</feature>
<dbReference type="EMBL" id="CAJVAX010000012">
    <property type="protein sequence ID" value="CAG7629446.1"/>
    <property type="molecule type" value="Genomic_DNA"/>
</dbReference>
<keyword evidence="3" id="KW-1185">Reference proteome</keyword>
<evidence type="ECO:0000256" key="1">
    <source>
        <dbReference type="SAM" id="MobiDB-lite"/>
    </source>
</evidence>
<gene>
    <name evidence="2" type="ORF">SBRY_20566</name>
</gene>
<reference evidence="2" key="1">
    <citation type="submission" date="2021-06" db="EMBL/GenBank/DDBJ databases">
        <authorList>
            <person name="Arsene-Ploetze F."/>
        </authorList>
    </citation>
    <scope>NUCLEOTIDE SEQUENCE</scope>
    <source>
        <strain evidence="2">SBRY1</strain>
    </source>
</reference>
<proteinExistence type="predicted"/>
<feature type="region of interest" description="Disordered" evidence="1">
    <location>
        <begin position="1"/>
        <end position="37"/>
    </location>
</feature>
<accession>A0A9W4GZ67</accession>
<evidence type="ECO:0000313" key="2">
    <source>
        <dbReference type="EMBL" id="CAG7629446.1"/>
    </source>
</evidence>
<dbReference type="Proteomes" id="UP001153328">
    <property type="component" value="Unassembled WGS sequence"/>
</dbReference>
<dbReference type="AlphaFoldDB" id="A0A9W4GZ67"/>
<feature type="compositionally biased region" description="Basic and acidic residues" evidence="1">
    <location>
        <begin position="116"/>
        <end position="129"/>
    </location>
</feature>